<name>A0A1I2SFN6_9GAMM</name>
<dbReference type="EMBL" id="FOOU01000007">
    <property type="protein sequence ID" value="SFG48871.1"/>
    <property type="molecule type" value="Genomic_DNA"/>
</dbReference>
<feature type="compositionally biased region" description="Basic and acidic residues" evidence="1">
    <location>
        <begin position="28"/>
        <end position="67"/>
    </location>
</feature>
<dbReference type="InterPro" id="IPR024572">
    <property type="entry name" value="RcnB"/>
</dbReference>
<keyword evidence="2" id="KW-0732">Signal</keyword>
<dbReference type="STRING" id="1045558.SAMN05216175_107152"/>
<dbReference type="RefSeq" id="WP_090728356.1">
    <property type="nucleotide sequence ID" value="NZ_FOOU01000007.1"/>
</dbReference>
<gene>
    <name evidence="3" type="ORF">SAMN05216175_107152</name>
</gene>
<dbReference type="Gene3D" id="3.10.450.160">
    <property type="entry name" value="inner membrane protein cigr"/>
    <property type="match status" value="1"/>
</dbReference>
<feature type="chain" id="PRO_5011487138" evidence="2">
    <location>
        <begin position="27"/>
        <end position="173"/>
    </location>
</feature>
<evidence type="ECO:0000313" key="3">
    <source>
        <dbReference type="EMBL" id="SFG48871.1"/>
    </source>
</evidence>
<keyword evidence="4" id="KW-1185">Reference proteome</keyword>
<protein>
    <submittedName>
        <fullName evidence="3">Nickel/cobalt transporter regulator</fullName>
    </submittedName>
</protein>
<sequence length="173" mass="19694">MKSFSATSRFVVIAASLALLAGSAFASKSEEREGGKYKDHKEHKEYKKKDSEKKDYRKGHDDNDRRHSSITLVFSDQERRTVREYYGHQSRKGHCPPGLAKKNNGCLPPGQAKKWHKGRPIDKDIRYYALPNELRIRLPVPPINHEYVRIAGDILLITVGTGIVVDAIEDILR</sequence>
<evidence type="ECO:0000256" key="2">
    <source>
        <dbReference type="SAM" id="SignalP"/>
    </source>
</evidence>
<proteinExistence type="predicted"/>
<dbReference type="Pfam" id="PF11776">
    <property type="entry name" value="RcnB"/>
    <property type="match status" value="1"/>
</dbReference>
<reference evidence="4" key="1">
    <citation type="submission" date="2016-10" db="EMBL/GenBank/DDBJ databases">
        <authorList>
            <person name="Varghese N."/>
            <person name="Submissions S."/>
        </authorList>
    </citation>
    <scope>NUCLEOTIDE SEQUENCE [LARGE SCALE GENOMIC DNA]</scope>
    <source>
        <strain evidence="4">CGMCC 1.10971</strain>
    </source>
</reference>
<evidence type="ECO:0000313" key="4">
    <source>
        <dbReference type="Proteomes" id="UP000198623"/>
    </source>
</evidence>
<dbReference type="AlphaFoldDB" id="A0A1I2SFN6"/>
<dbReference type="OrthoDB" id="5739345at2"/>
<evidence type="ECO:0000256" key="1">
    <source>
        <dbReference type="SAM" id="MobiDB-lite"/>
    </source>
</evidence>
<feature type="region of interest" description="Disordered" evidence="1">
    <location>
        <begin position="26"/>
        <end position="72"/>
    </location>
</feature>
<dbReference type="Proteomes" id="UP000198623">
    <property type="component" value="Unassembled WGS sequence"/>
</dbReference>
<accession>A0A1I2SFN6</accession>
<feature type="signal peptide" evidence="2">
    <location>
        <begin position="1"/>
        <end position="26"/>
    </location>
</feature>
<organism evidence="3 4">
    <name type="scientific">Neptunomonas qingdaonensis</name>
    <dbReference type="NCBI Taxonomy" id="1045558"/>
    <lineage>
        <taxon>Bacteria</taxon>
        <taxon>Pseudomonadati</taxon>
        <taxon>Pseudomonadota</taxon>
        <taxon>Gammaproteobacteria</taxon>
        <taxon>Oceanospirillales</taxon>
        <taxon>Oceanospirillaceae</taxon>
        <taxon>Neptunomonas</taxon>
    </lineage>
</organism>